<sequence length="887" mass="100138">MDITEASIVHHIALVLLLLWVVVRLGWSHPVLFFLALLYLYKVNAYYTLRLRKRLQFEEKKYANQRRLLSDTESVRWLNHAIEKIWPICMEHIASQQFLLPIIPWFLDKFKPWTARKAVLHHLYLGRNPPMFTDLRVLHQSGDDDHLVLELGMSFLSADDMSAKLAVRLRKRLGFGIKTNMHITSMHVEGKMTVKPIFGHGLDVTELPGISGWLDKLLDDAFEQTLVEPNMLVIDVEKFVSTPEECWFTVKERSLVAHVKLEMLEGADMKPSDLNGLADPYVRGQLGTSRFQTKIQRKTLSPKWLEEFKIPINSWEAPNVLVLQVRDKDTIFDDMLGDCSVNINDLRGGQRHDMWLSLQNIKMGRIHLAITVLEEELQKEPKDLSNDRTSKTMEPMPGTFNEKAEDLNTEEYSRMTDEFEPINIKGQEKTRVWIHRPGADVSQIWESRKGHARHSEELHQEDNVYAKSPSPSSSGSHQSDTSSNEEIVGGKKVRLKTIRRGLHKLSSVFHRTRKHGSPKESQEVTPTPRPHLPPLGKKQALRKITVPDSFDKDNEEPEPGEERCSSDMDKGESPGNGETPQTPKNFISKSSKSLKITLSRETSNKLKEVQSSGAEDKDDSQGTDLSNDASVNDPLVSAGCPTSISTSTDNDKVNTSGPVQTSQDDRGGGVIMAYRADEDYDYLFKVVLIGDSGVGKTNLLSRFARNEFSSESKSTIGVEFATRTIRVDEKLVKAQIWDTAGQERYRAITSAYYRGAAGALVVYDVTRHITFENVERWLKELRNHTDGNIVIMLLGNKADLRHIRAVSVEDAQAFAQQEKAFFMETSALESMNVETAFTEVLTQIYHVVSKKMLDVGDDPSVVPKGQTINIGAEDDVQASKKTGCCSD</sequence>
<dbReference type="SMART" id="SM00176">
    <property type="entry name" value="RAN"/>
    <property type="match status" value="1"/>
</dbReference>
<dbReference type="InterPro" id="IPR000008">
    <property type="entry name" value="C2_dom"/>
</dbReference>
<feature type="compositionally biased region" description="Basic residues" evidence="8">
    <location>
        <begin position="491"/>
        <end position="503"/>
    </location>
</feature>
<dbReference type="NCBIfam" id="TIGR00231">
    <property type="entry name" value="small_GTP"/>
    <property type="match status" value="1"/>
</dbReference>
<proteinExistence type="inferred from homology"/>
<feature type="region of interest" description="Disordered" evidence="8">
    <location>
        <begin position="448"/>
        <end position="666"/>
    </location>
</feature>
<reference evidence="11" key="1">
    <citation type="submission" date="2022-05" db="EMBL/GenBank/DDBJ databases">
        <title>The Musa troglodytarum L. genome provides insights into the mechanism of non-climacteric behaviour and enrichment of carotenoids.</title>
        <authorList>
            <person name="Wang J."/>
        </authorList>
    </citation>
    <scope>NUCLEOTIDE SEQUENCE</scope>
    <source>
        <tissue evidence="11">Leaf</tissue>
    </source>
</reference>
<dbReference type="Pfam" id="PF00071">
    <property type="entry name" value="Ras"/>
    <property type="match status" value="1"/>
</dbReference>
<organism evidence="11 12">
    <name type="scientific">Musa troglodytarum</name>
    <name type="common">fe'i banana</name>
    <dbReference type="NCBI Taxonomy" id="320322"/>
    <lineage>
        <taxon>Eukaryota</taxon>
        <taxon>Viridiplantae</taxon>
        <taxon>Streptophyta</taxon>
        <taxon>Embryophyta</taxon>
        <taxon>Tracheophyta</taxon>
        <taxon>Spermatophyta</taxon>
        <taxon>Magnoliopsida</taxon>
        <taxon>Liliopsida</taxon>
        <taxon>Zingiberales</taxon>
        <taxon>Musaceae</taxon>
        <taxon>Musa</taxon>
    </lineage>
</organism>
<dbReference type="SMART" id="SM00175">
    <property type="entry name" value="RAB"/>
    <property type="match status" value="1"/>
</dbReference>
<dbReference type="GO" id="GO:0003924">
    <property type="term" value="F:GTPase activity"/>
    <property type="evidence" value="ECO:0007669"/>
    <property type="project" value="InterPro"/>
</dbReference>
<feature type="compositionally biased region" description="Low complexity" evidence="8">
    <location>
        <begin position="468"/>
        <end position="482"/>
    </location>
</feature>
<feature type="region of interest" description="Disordered" evidence="8">
    <location>
        <begin position="379"/>
        <end position="401"/>
    </location>
</feature>
<dbReference type="PROSITE" id="PS51421">
    <property type="entry name" value="RAS"/>
    <property type="match status" value="1"/>
</dbReference>
<dbReference type="EMBL" id="CP097511">
    <property type="protein sequence ID" value="URE43551.1"/>
    <property type="molecule type" value="Genomic_DNA"/>
</dbReference>
<evidence type="ECO:0000313" key="11">
    <source>
        <dbReference type="EMBL" id="URE43551.1"/>
    </source>
</evidence>
<dbReference type="SUPFAM" id="SSF49562">
    <property type="entry name" value="C2 domain (Calcium/lipid-binding domain, CaLB)"/>
    <property type="match status" value="1"/>
</dbReference>
<feature type="domain" description="C2" evidence="10">
    <location>
        <begin position="242"/>
        <end position="356"/>
    </location>
</feature>
<dbReference type="Proteomes" id="UP001055439">
    <property type="component" value="Chromosome 9"/>
</dbReference>
<dbReference type="GO" id="GO:0012505">
    <property type="term" value="C:endomembrane system"/>
    <property type="evidence" value="ECO:0007669"/>
    <property type="project" value="UniProtKB-SubCell"/>
</dbReference>
<dbReference type="CDD" id="cd01868">
    <property type="entry name" value="Rab11_like"/>
    <property type="match status" value="1"/>
</dbReference>
<evidence type="ECO:0000256" key="5">
    <source>
        <dbReference type="ARBA" id="ARBA00023288"/>
    </source>
</evidence>
<feature type="compositionally biased region" description="Basic and acidic residues" evidence="8">
    <location>
        <begin position="379"/>
        <end position="391"/>
    </location>
</feature>
<keyword evidence="6" id="KW-0636">Prenylation</keyword>
<feature type="compositionally biased region" description="Polar residues" evidence="8">
    <location>
        <begin position="640"/>
        <end position="662"/>
    </location>
</feature>
<gene>
    <name evidence="11" type="ORF">MUK42_24952</name>
</gene>
<evidence type="ECO:0000259" key="10">
    <source>
        <dbReference type="PROSITE" id="PS50004"/>
    </source>
</evidence>
<dbReference type="PROSITE" id="PS51420">
    <property type="entry name" value="RHO"/>
    <property type="match status" value="1"/>
</dbReference>
<feature type="transmembrane region" description="Helical" evidence="9">
    <location>
        <begin position="12"/>
        <end position="41"/>
    </location>
</feature>
<keyword evidence="9" id="KW-0812">Transmembrane</keyword>
<dbReference type="InterPro" id="IPR001806">
    <property type="entry name" value="Small_GTPase"/>
</dbReference>
<dbReference type="PROSITE" id="PS50004">
    <property type="entry name" value="C2"/>
    <property type="match status" value="1"/>
</dbReference>
<dbReference type="PRINTS" id="PR00449">
    <property type="entry name" value="RASTRNSFRMNG"/>
</dbReference>
<feature type="compositionally biased region" description="Basic and acidic residues" evidence="8">
    <location>
        <begin position="448"/>
        <end position="464"/>
    </location>
</feature>
<feature type="compositionally biased region" description="Low complexity" evidence="8">
    <location>
        <begin position="587"/>
        <end position="599"/>
    </location>
</feature>
<evidence type="ECO:0000256" key="8">
    <source>
        <dbReference type="SAM" id="MobiDB-lite"/>
    </source>
</evidence>
<comment type="similarity">
    <text evidence="1">Belongs to the small GTPase superfamily. Rab family.</text>
</comment>
<evidence type="ECO:0000256" key="4">
    <source>
        <dbReference type="ARBA" id="ARBA00023136"/>
    </source>
</evidence>
<dbReference type="CDD" id="cd21669">
    <property type="entry name" value="SMP_SF"/>
    <property type="match status" value="1"/>
</dbReference>
<feature type="compositionally biased region" description="Polar residues" evidence="8">
    <location>
        <begin position="576"/>
        <end position="585"/>
    </location>
</feature>
<keyword evidence="3" id="KW-0342">GTP-binding</keyword>
<evidence type="ECO:0000313" key="12">
    <source>
        <dbReference type="Proteomes" id="UP001055439"/>
    </source>
</evidence>
<feature type="compositionally biased region" description="Basic and acidic residues" evidence="8">
    <location>
        <begin position="560"/>
        <end position="572"/>
    </location>
</feature>
<dbReference type="Pfam" id="PF00168">
    <property type="entry name" value="C2"/>
    <property type="match status" value="1"/>
</dbReference>
<keyword evidence="4 9" id="KW-0472">Membrane</keyword>
<keyword evidence="2" id="KW-0547">Nucleotide-binding</keyword>
<dbReference type="SUPFAM" id="SSF52540">
    <property type="entry name" value="P-loop containing nucleoside triphosphate hydrolases"/>
    <property type="match status" value="1"/>
</dbReference>
<dbReference type="CDD" id="cd00030">
    <property type="entry name" value="C2"/>
    <property type="match status" value="1"/>
</dbReference>
<evidence type="ECO:0000256" key="3">
    <source>
        <dbReference type="ARBA" id="ARBA00023134"/>
    </source>
</evidence>
<evidence type="ECO:0000256" key="7">
    <source>
        <dbReference type="ARBA" id="ARBA00037868"/>
    </source>
</evidence>
<dbReference type="Gene3D" id="2.60.40.150">
    <property type="entry name" value="C2 domain"/>
    <property type="match status" value="1"/>
</dbReference>
<name>A0A9E7L7P0_9LILI</name>
<dbReference type="PANTHER" id="PTHR47042:SF4">
    <property type="entry name" value="OS02G0313700 PROTEIN"/>
    <property type="match status" value="1"/>
</dbReference>
<dbReference type="Gene3D" id="3.40.50.300">
    <property type="entry name" value="P-loop containing nucleotide triphosphate hydrolases"/>
    <property type="match status" value="1"/>
</dbReference>
<dbReference type="SMART" id="SM00173">
    <property type="entry name" value="RAS"/>
    <property type="match status" value="1"/>
</dbReference>
<dbReference type="PANTHER" id="PTHR47042">
    <property type="entry name" value="C2 DOMAIN-CONTAINING PROTEIN-LIKE"/>
    <property type="match status" value="1"/>
</dbReference>
<comment type="subcellular location">
    <subcellularLocation>
        <location evidence="7">Endomembrane system</location>
        <topology evidence="7">Lipid-anchor</topology>
    </subcellularLocation>
</comment>
<evidence type="ECO:0000256" key="1">
    <source>
        <dbReference type="ARBA" id="ARBA00006270"/>
    </source>
</evidence>
<keyword evidence="5" id="KW-0449">Lipoprotein</keyword>
<evidence type="ECO:0000256" key="9">
    <source>
        <dbReference type="SAM" id="Phobius"/>
    </source>
</evidence>
<accession>A0A9E7L7P0</accession>
<dbReference type="InterPro" id="IPR005225">
    <property type="entry name" value="Small_GTP-bd"/>
</dbReference>
<keyword evidence="12" id="KW-1185">Reference proteome</keyword>
<protein>
    <submittedName>
        <fullName evidence="11">C2 domain</fullName>
    </submittedName>
</protein>
<evidence type="ECO:0000256" key="6">
    <source>
        <dbReference type="ARBA" id="ARBA00023289"/>
    </source>
</evidence>
<keyword evidence="9" id="KW-1133">Transmembrane helix</keyword>
<dbReference type="GO" id="GO:0005525">
    <property type="term" value="F:GTP binding"/>
    <property type="evidence" value="ECO:0007669"/>
    <property type="project" value="UniProtKB-KW"/>
</dbReference>
<dbReference type="InterPro" id="IPR027417">
    <property type="entry name" value="P-loop_NTPase"/>
</dbReference>
<dbReference type="InterPro" id="IPR035892">
    <property type="entry name" value="C2_domain_sf"/>
</dbReference>
<dbReference type="OrthoDB" id="270970at2759"/>
<dbReference type="AlphaFoldDB" id="A0A9E7L7P0"/>
<dbReference type="InterPro" id="IPR052847">
    <property type="entry name" value="Ext_Synaptotagmin/KAHRP-like"/>
</dbReference>
<dbReference type="SMART" id="SM00239">
    <property type="entry name" value="C2"/>
    <property type="match status" value="1"/>
</dbReference>
<dbReference type="FunFam" id="3.40.50.300:FF:000067">
    <property type="entry name" value="ras-related protein RABA1f"/>
    <property type="match status" value="1"/>
</dbReference>
<dbReference type="SMART" id="SM00174">
    <property type="entry name" value="RHO"/>
    <property type="match status" value="1"/>
</dbReference>
<evidence type="ECO:0000256" key="2">
    <source>
        <dbReference type="ARBA" id="ARBA00022741"/>
    </source>
</evidence>
<dbReference type="PROSITE" id="PS51419">
    <property type="entry name" value="RAB"/>
    <property type="match status" value="1"/>
</dbReference>